<sequence>MPHYLLLISLLTLTACQTQSLVELDYQPGLSYHSFHTWQWTEPAIQFIPNSAQHKSDLDAQRLRTAIQAQLTQQGLKQSEKGQLLVQAWLMTENKLQRTQVQHNDYWGDLWTPSIRTETYDTTYSSQTLQIDLIDASNQKLIWRGSNSWVLPQQRTSPTVRNARLHQQVQNILQNFPPQ</sequence>
<dbReference type="Pfam" id="PF13590">
    <property type="entry name" value="DUF4136"/>
    <property type="match status" value="1"/>
</dbReference>
<accession>A0ABU5GR92</accession>
<comment type="caution">
    <text evidence="2">The sequence shown here is derived from an EMBL/GenBank/DDBJ whole genome shotgun (WGS) entry which is preliminary data.</text>
</comment>
<dbReference type="RefSeq" id="WP_321553596.1">
    <property type="nucleotide sequence ID" value="NZ_JAXIVU010000009.1"/>
</dbReference>
<keyword evidence="3" id="KW-1185">Reference proteome</keyword>
<reference evidence="2 3" key="1">
    <citation type="submission" date="2023-12" db="EMBL/GenBank/DDBJ databases">
        <title>Denitrificimonas halotolerans sp. nov.,a novel species isolated from landfill leachate.</title>
        <authorList>
            <person name="Wang S."/>
        </authorList>
    </citation>
    <scope>NUCLEOTIDE SEQUENCE [LARGE SCALE GENOMIC DNA]</scope>
    <source>
        <strain evidence="2 3">JX-1</strain>
    </source>
</reference>
<organism evidence="2 3">
    <name type="scientific">Denitrificimonas halotolerans</name>
    <dbReference type="NCBI Taxonomy" id="3098930"/>
    <lineage>
        <taxon>Bacteria</taxon>
        <taxon>Pseudomonadati</taxon>
        <taxon>Pseudomonadota</taxon>
        <taxon>Gammaproteobacteria</taxon>
        <taxon>Pseudomonadales</taxon>
        <taxon>Pseudomonadaceae</taxon>
        <taxon>Denitrificimonas</taxon>
    </lineage>
</organism>
<dbReference type="Gene3D" id="3.30.160.670">
    <property type="match status" value="1"/>
</dbReference>
<dbReference type="Proteomes" id="UP001294570">
    <property type="component" value="Unassembled WGS sequence"/>
</dbReference>
<dbReference type="InterPro" id="IPR025411">
    <property type="entry name" value="DUF4136"/>
</dbReference>
<proteinExistence type="predicted"/>
<evidence type="ECO:0000313" key="3">
    <source>
        <dbReference type="Proteomes" id="UP001294570"/>
    </source>
</evidence>
<dbReference type="EMBL" id="JAXIVU010000009">
    <property type="protein sequence ID" value="MDY7219506.1"/>
    <property type="molecule type" value="Genomic_DNA"/>
</dbReference>
<protein>
    <submittedName>
        <fullName evidence="2">DUF4136 domain-containing protein</fullName>
    </submittedName>
</protein>
<name>A0ABU5GR92_9GAMM</name>
<evidence type="ECO:0000313" key="2">
    <source>
        <dbReference type="EMBL" id="MDY7219506.1"/>
    </source>
</evidence>
<evidence type="ECO:0000259" key="1">
    <source>
        <dbReference type="Pfam" id="PF13590"/>
    </source>
</evidence>
<gene>
    <name evidence="2" type="ORF">TOI97_08000</name>
</gene>
<feature type="domain" description="DUF4136" evidence="1">
    <location>
        <begin position="22"/>
        <end position="178"/>
    </location>
</feature>